<gene>
    <name evidence="1" type="ORF">Pa4123_52430</name>
</gene>
<proteinExistence type="predicted"/>
<dbReference type="Pfam" id="PF01791">
    <property type="entry name" value="DeoC"/>
    <property type="match status" value="1"/>
</dbReference>
<dbReference type="SMART" id="SM01133">
    <property type="entry name" value="DeoC"/>
    <property type="match status" value="1"/>
</dbReference>
<dbReference type="PANTHER" id="PTHR47916">
    <property type="entry name" value="FRUCTOSE-BISPHOSPHATE ALDOLASE CLASS 1"/>
    <property type="match status" value="1"/>
</dbReference>
<dbReference type="InterPro" id="IPR050456">
    <property type="entry name" value="DeoC/FbaB_aldolase"/>
</dbReference>
<name>A0ABQ5R0Y6_9ACTN</name>
<dbReference type="SUPFAM" id="SSF51569">
    <property type="entry name" value="Aldolase"/>
    <property type="match status" value="1"/>
</dbReference>
<dbReference type="PANTHER" id="PTHR47916:SF1">
    <property type="entry name" value="3-HYDROXY-5-PHOSPHONOOXYPENTANE-2,4-DIONE THIOLASE"/>
    <property type="match status" value="1"/>
</dbReference>
<sequence length="286" mass="30284">MASINSSFARRVRLRRLYRYGDRRLLVVPMDHSVTDGSISGGTRLDRLVGELADAGVDAVVLHKGALRHLDGARFADMSLIVHLSASTVRAPDPDAKYLVSSVEESLRLGADAVSVHVNLGADQEAQQLRDLATVSDACDRWNVPLLAMMYPRGPKISDPRDPAVVAHAVAIAVDLGVDIVKTVPAGTTAELRDITRDCPLPVILAGGPRRDSTRELVSFVEDGLRAGAAGVAMGRNIFQAVDPGAAARLVAGVVHRRPEVAPLGGHLGGQRFEPNLTGAAPVALQ</sequence>
<evidence type="ECO:0000313" key="2">
    <source>
        <dbReference type="Proteomes" id="UP001144280"/>
    </source>
</evidence>
<keyword evidence="2" id="KW-1185">Reference proteome</keyword>
<reference evidence="1" key="1">
    <citation type="submission" date="2022-12" db="EMBL/GenBank/DDBJ databases">
        <title>New Phytohabitans aurantiacus sp. RD004123 nov., an actinomycete isolated from soil.</title>
        <authorList>
            <person name="Triningsih D.W."/>
            <person name="Harunari E."/>
            <person name="Igarashi Y."/>
        </authorList>
    </citation>
    <scope>NUCLEOTIDE SEQUENCE</scope>
    <source>
        <strain evidence="1">RD004123</strain>
    </source>
</reference>
<dbReference type="PIRSF" id="PIRSF038992">
    <property type="entry name" value="Aldolase_Ia"/>
    <property type="match status" value="1"/>
</dbReference>
<dbReference type="InterPro" id="IPR002915">
    <property type="entry name" value="DeoC/FbaB/LacD_aldolase"/>
</dbReference>
<accession>A0ABQ5R0Y6</accession>
<dbReference type="Gene3D" id="3.20.20.70">
    <property type="entry name" value="Aldolase class I"/>
    <property type="match status" value="1"/>
</dbReference>
<organism evidence="1 2">
    <name type="scientific">Phytohabitans aurantiacus</name>
    <dbReference type="NCBI Taxonomy" id="3016789"/>
    <lineage>
        <taxon>Bacteria</taxon>
        <taxon>Bacillati</taxon>
        <taxon>Actinomycetota</taxon>
        <taxon>Actinomycetes</taxon>
        <taxon>Micromonosporales</taxon>
        <taxon>Micromonosporaceae</taxon>
    </lineage>
</organism>
<dbReference type="NCBIfam" id="NF005556">
    <property type="entry name" value="PRK07226.1"/>
    <property type="match status" value="1"/>
</dbReference>
<comment type="caution">
    <text evidence="1">The sequence shown here is derived from an EMBL/GenBank/DDBJ whole genome shotgun (WGS) entry which is preliminary data.</text>
</comment>
<evidence type="ECO:0000313" key="1">
    <source>
        <dbReference type="EMBL" id="GLH99967.1"/>
    </source>
</evidence>
<dbReference type="RefSeq" id="WP_281899979.1">
    <property type="nucleotide sequence ID" value="NZ_BSDI01000029.1"/>
</dbReference>
<dbReference type="Proteomes" id="UP001144280">
    <property type="component" value="Unassembled WGS sequence"/>
</dbReference>
<dbReference type="InterPro" id="IPR041720">
    <property type="entry name" value="FbaB-like"/>
</dbReference>
<protein>
    <submittedName>
        <fullName evidence="1">Fructose-bisphosphate aldolase</fullName>
    </submittedName>
</protein>
<dbReference type="InterPro" id="IPR013785">
    <property type="entry name" value="Aldolase_TIM"/>
</dbReference>
<dbReference type="CDD" id="cd00958">
    <property type="entry name" value="DhnA"/>
    <property type="match status" value="1"/>
</dbReference>
<dbReference type="EMBL" id="BSDI01000029">
    <property type="protein sequence ID" value="GLH99967.1"/>
    <property type="molecule type" value="Genomic_DNA"/>
</dbReference>